<gene>
    <name evidence="1" type="ORF">K1T71_012267</name>
</gene>
<organism evidence="1 2">
    <name type="scientific">Dendrolimus kikuchii</name>
    <dbReference type="NCBI Taxonomy" id="765133"/>
    <lineage>
        <taxon>Eukaryota</taxon>
        <taxon>Metazoa</taxon>
        <taxon>Ecdysozoa</taxon>
        <taxon>Arthropoda</taxon>
        <taxon>Hexapoda</taxon>
        <taxon>Insecta</taxon>
        <taxon>Pterygota</taxon>
        <taxon>Neoptera</taxon>
        <taxon>Endopterygota</taxon>
        <taxon>Lepidoptera</taxon>
        <taxon>Glossata</taxon>
        <taxon>Ditrysia</taxon>
        <taxon>Bombycoidea</taxon>
        <taxon>Lasiocampidae</taxon>
        <taxon>Dendrolimus</taxon>
    </lineage>
</organism>
<evidence type="ECO:0000313" key="1">
    <source>
        <dbReference type="EMBL" id="KAJ0172294.1"/>
    </source>
</evidence>
<comment type="caution">
    <text evidence="1">The sequence shown here is derived from an EMBL/GenBank/DDBJ whole genome shotgun (WGS) entry which is preliminary data.</text>
</comment>
<sequence length="230" mass="25755">MPSIAQRLCDEIVEPVLQTTSRISAVGNCTRLMHHCPSKQDGKPTRTIIVEKKKVVNKITPRDSNIGRTVIKQLKSKETFSKKKLTDIAVNTFITGPLKCDNECVTMVRRRDNRCSCKCAHKCMNTKASVKEIQTFDTMNYMHTDKACAQCVETVSCGTQFLEKLSRALSKGSKSGIKINKPFKATPRESFKIQHNSSNFLSNNSGFSNSSVKGARRWALSQYPTRGPDF</sequence>
<keyword evidence="2" id="KW-1185">Reference proteome</keyword>
<accession>A0ACC1CL23</accession>
<dbReference type="EMBL" id="CM034408">
    <property type="protein sequence ID" value="KAJ0172294.1"/>
    <property type="molecule type" value="Genomic_DNA"/>
</dbReference>
<name>A0ACC1CL23_9NEOP</name>
<reference evidence="1 2" key="1">
    <citation type="journal article" date="2021" name="Front. Genet.">
        <title>Chromosome-Level Genome Assembly Reveals Significant Gene Expansion in the Toll and IMD Signaling Pathways of Dendrolimus kikuchii.</title>
        <authorList>
            <person name="Zhou J."/>
            <person name="Wu P."/>
            <person name="Xiong Z."/>
            <person name="Liu N."/>
            <person name="Zhao N."/>
            <person name="Ji M."/>
            <person name="Qiu Y."/>
            <person name="Yang B."/>
        </authorList>
    </citation>
    <scope>NUCLEOTIDE SEQUENCE [LARGE SCALE GENOMIC DNA]</scope>
    <source>
        <strain evidence="1">Ann1</strain>
    </source>
</reference>
<protein>
    <submittedName>
        <fullName evidence="1">Uncharacterized protein</fullName>
    </submittedName>
</protein>
<proteinExistence type="predicted"/>
<dbReference type="Proteomes" id="UP000824533">
    <property type="component" value="Linkage Group LG22"/>
</dbReference>
<evidence type="ECO:0000313" key="2">
    <source>
        <dbReference type="Proteomes" id="UP000824533"/>
    </source>
</evidence>